<keyword evidence="9" id="KW-0472">Membrane</keyword>
<evidence type="ECO:0000256" key="3">
    <source>
        <dbReference type="ARBA" id="ARBA00022553"/>
    </source>
</evidence>
<keyword evidence="4" id="KW-0808">Transferase</keyword>
<sequence length="380" mass="43582">MNQWSELIIRLTLVISLFFYLLSINTSAFPVVELALIVVISAIYYLRLYGQSDKHWESEVSNRNEAIFTWIYVVLFAIICYFLPYFYVFLPVLFYDIPIKALNRVTLVILFSVLGLFLNIEVFILFFIGGLSLICAFLHALMLSASQQQTAYFSELNSLRHVNERFKQEQQHLVALQDDRIQSSINNERRRIVGEIHDILGHQLSSVIIQLGALEYVVEDEQLKLSLREIKEVLNTSMTNVRAVIHTERESTIDLESEIQHLIDGFTKAPVHYTYSNESPLDTQTAHSMVNIVKEALTNINKHSNATHVTIRFLELPTQWSLLISDNGSTLSESAAGNPHRGIGLLNIEERVHQLDGNIHINHERGFRIFITIPKTEDVD</sequence>
<evidence type="ECO:0000256" key="1">
    <source>
        <dbReference type="ARBA" id="ARBA00000085"/>
    </source>
</evidence>
<dbReference type="Gene3D" id="1.20.5.1930">
    <property type="match status" value="1"/>
</dbReference>
<comment type="catalytic activity">
    <reaction evidence="1">
        <text>ATP + protein L-histidine = ADP + protein N-phospho-L-histidine.</text>
        <dbReference type="EC" id="2.7.13.3"/>
    </reaction>
</comment>
<keyword evidence="8" id="KW-0902">Two-component regulatory system</keyword>
<evidence type="ECO:0000256" key="6">
    <source>
        <dbReference type="ARBA" id="ARBA00022777"/>
    </source>
</evidence>
<evidence type="ECO:0000259" key="11">
    <source>
        <dbReference type="Pfam" id="PF07730"/>
    </source>
</evidence>
<protein>
    <recommendedName>
        <fullName evidence="2">histidine kinase</fullName>
        <ecNumber evidence="2">2.7.13.3</ecNumber>
    </recommendedName>
</protein>
<dbReference type="InterPro" id="IPR011712">
    <property type="entry name" value="Sig_transdc_His_kin_sub3_dim/P"/>
</dbReference>
<name>A0ABY5P229_9LACT</name>
<dbReference type="EC" id="2.7.13.3" evidence="2"/>
<evidence type="ECO:0000313" key="13">
    <source>
        <dbReference type="Proteomes" id="UP001315967"/>
    </source>
</evidence>
<dbReference type="SUPFAM" id="SSF55874">
    <property type="entry name" value="ATPase domain of HSP90 chaperone/DNA topoisomerase II/histidine kinase"/>
    <property type="match status" value="1"/>
</dbReference>
<dbReference type="GO" id="GO:0016301">
    <property type="term" value="F:kinase activity"/>
    <property type="evidence" value="ECO:0007669"/>
    <property type="project" value="UniProtKB-KW"/>
</dbReference>
<dbReference type="InterPro" id="IPR050482">
    <property type="entry name" value="Sensor_HK_TwoCompSys"/>
</dbReference>
<feature type="domain" description="Histidine kinase/HSP90-like ATPase" evidence="10">
    <location>
        <begin position="289"/>
        <end position="376"/>
    </location>
</feature>
<keyword evidence="7" id="KW-0067">ATP-binding</keyword>
<keyword evidence="3" id="KW-0597">Phosphoprotein</keyword>
<feature type="transmembrane region" description="Helical" evidence="9">
    <location>
        <begin position="107"/>
        <end position="138"/>
    </location>
</feature>
<keyword evidence="9" id="KW-1133">Transmembrane helix</keyword>
<evidence type="ECO:0000313" key="12">
    <source>
        <dbReference type="EMBL" id="UUX32756.1"/>
    </source>
</evidence>
<evidence type="ECO:0000259" key="10">
    <source>
        <dbReference type="Pfam" id="PF02518"/>
    </source>
</evidence>
<feature type="transmembrane region" description="Helical" evidence="9">
    <location>
        <begin position="7"/>
        <end position="22"/>
    </location>
</feature>
<dbReference type="CDD" id="cd16917">
    <property type="entry name" value="HATPase_UhpB-NarQ-NarX-like"/>
    <property type="match status" value="1"/>
</dbReference>
<reference evidence="12 13" key="1">
    <citation type="submission" date="2022-08" db="EMBL/GenBank/DDBJ databases">
        <title>Aerococcaceae sp. nov isolated from spoiled eye mask.</title>
        <authorList>
            <person name="Zhou G."/>
            <person name="Xie X.-B."/>
            <person name="Shi Q.-S."/>
            <person name="Wang Y.-S."/>
            <person name="Wen X."/>
            <person name="Peng H."/>
            <person name="Yang X.-J."/>
            <person name="Tao H.-B."/>
            <person name="Huang X.-M."/>
        </authorList>
    </citation>
    <scope>NUCLEOTIDE SEQUENCE [LARGE SCALE GENOMIC DNA]</scope>
    <source>
        <strain evidence="13">DM20194951</strain>
    </source>
</reference>
<evidence type="ECO:0000256" key="8">
    <source>
        <dbReference type="ARBA" id="ARBA00023012"/>
    </source>
</evidence>
<dbReference type="InterPro" id="IPR003594">
    <property type="entry name" value="HATPase_dom"/>
</dbReference>
<organism evidence="12 13">
    <name type="scientific">Fundicoccus culcitae</name>
    <dbReference type="NCBI Taxonomy" id="2969821"/>
    <lineage>
        <taxon>Bacteria</taxon>
        <taxon>Bacillati</taxon>
        <taxon>Bacillota</taxon>
        <taxon>Bacilli</taxon>
        <taxon>Lactobacillales</taxon>
        <taxon>Aerococcaceae</taxon>
        <taxon>Fundicoccus</taxon>
    </lineage>
</organism>
<dbReference type="InterPro" id="IPR036890">
    <property type="entry name" value="HATPase_C_sf"/>
</dbReference>
<evidence type="ECO:0000256" key="7">
    <source>
        <dbReference type="ARBA" id="ARBA00022840"/>
    </source>
</evidence>
<evidence type="ECO:0000256" key="5">
    <source>
        <dbReference type="ARBA" id="ARBA00022741"/>
    </source>
</evidence>
<accession>A0ABY5P229</accession>
<keyword evidence="5" id="KW-0547">Nucleotide-binding</keyword>
<proteinExistence type="predicted"/>
<dbReference type="Proteomes" id="UP001315967">
    <property type="component" value="Chromosome"/>
</dbReference>
<dbReference type="Pfam" id="PF07730">
    <property type="entry name" value="HisKA_3"/>
    <property type="match status" value="1"/>
</dbReference>
<feature type="transmembrane region" description="Helical" evidence="9">
    <location>
        <begin position="28"/>
        <end position="46"/>
    </location>
</feature>
<keyword evidence="13" id="KW-1185">Reference proteome</keyword>
<keyword evidence="6 12" id="KW-0418">Kinase</keyword>
<feature type="transmembrane region" description="Helical" evidence="9">
    <location>
        <begin position="67"/>
        <end position="87"/>
    </location>
</feature>
<evidence type="ECO:0000256" key="9">
    <source>
        <dbReference type="SAM" id="Phobius"/>
    </source>
</evidence>
<keyword evidence="9" id="KW-0812">Transmembrane</keyword>
<feature type="domain" description="Signal transduction histidine kinase subgroup 3 dimerisation and phosphoacceptor" evidence="11">
    <location>
        <begin position="188"/>
        <end position="251"/>
    </location>
</feature>
<evidence type="ECO:0000256" key="2">
    <source>
        <dbReference type="ARBA" id="ARBA00012438"/>
    </source>
</evidence>
<dbReference type="Gene3D" id="3.30.565.10">
    <property type="entry name" value="Histidine kinase-like ATPase, C-terminal domain"/>
    <property type="match status" value="1"/>
</dbReference>
<dbReference type="PANTHER" id="PTHR24421:SF10">
    <property type="entry name" value="NITRATE_NITRITE SENSOR PROTEIN NARQ"/>
    <property type="match status" value="1"/>
</dbReference>
<dbReference type="EMBL" id="CP102453">
    <property type="protein sequence ID" value="UUX32756.1"/>
    <property type="molecule type" value="Genomic_DNA"/>
</dbReference>
<dbReference type="PANTHER" id="PTHR24421">
    <property type="entry name" value="NITRATE/NITRITE SENSOR PROTEIN NARX-RELATED"/>
    <property type="match status" value="1"/>
</dbReference>
<evidence type="ECO:0000256" key="4">
    <source>
        <dbReference type="ARBA" id="ARBA00022679"/>
    </source>
</evidence>
<dbReference type="RefSeq" id="WP_313792255.1">
    <property type="nucleotide sequence ID" value="NZ_CP102453.1"/>
</dbReference>
<dbReference type="Pfam" id="PF02518">
    <property type="entry name" value="HATPase_c"/>
    <property type="match status" value="1"/>
</dbReference>
<gene>
    <name evidence="12" type="ORF">NRE15_07440</name>
</gene>